<dbReference type="InterPro" id="IPR006655">
    <property type="entry name" value="Mopterin_OxRdtase_prok_CS"/>
</dbReference>
<evidence type="ECO:0000313" key="23">
    <source>
        <dbReference type="Proteomes" id="UP000052020"/>
    </source>
</evidence>
<dbReference type="PROSITE" id="PS00198">
    <property type="entry name" value="4FE4S_FER_1"/>
    <property type="match status" value="1"/>
</dbReference>
<dbReference type="Proteomes" id="UP000052020">
    <property type="component" value="Unassembled WGS sequence"/>
</dbReference>
<evidence type="ECO:0000256" key="9">
    <source>
        <dbReference type="ARBA" id="ARBA00022723"/>
    </source>
</evidence>
<comment type="cofactor">
    <cofactor evidence="17">
        <name>[2Fe-2S] cluster</name>
        <dbReference type="ChEBI" id="CHEBI:190135"/>
    </cofactor>
</comment>
<keyword evidence="14" id="KW-0411">Iron-sulfur</keyword>
<evidence type="ECO:0000256" key="5">
    <source>
        <dbReference type="ARBA" id="ARBA00007023"/>
    </source>
</evidence>
<dbReference type="CDD" id="cd00207">
    <property type="entry name" value="fer2"/>
    <property type="match status" value="1"/>
</dbReference>
<evidence type="ECO:0000256" key="7">
    <source>
        <dbReference type="ARBA" id="ARBA00022505"/>
    </source>
</evidence>
<dbReference type="Gene3D" id="3.10.20.740">
    <property type="match status" value="1"/>
</dbReference>
<dbReference type="PROSITE" id="PS00641">
    <property type="entry name" value="COMPLEX1_75K_1"/>
    <property type="match status" value="1"/>
</dbReference>
<dbReference type="PROSITE" id="PS51839">
    <property type="entry name" value="4FE4S_HC3"/>
    <property type="match status" value="1"/>
</dbReference>
<dbReference type="CDD" id="cd02753">
    <property type="entry name" value="MopB_Formate-Dh-H"/>
    <property type="match status" value="1"/>
</dbReference>
<keyword evidence="13" id="KW-0408">Iron</keyword>
<dbReference type="Pfam" id="PF04879">
    <property type="entry name" value="Molybdop_Fe4S4"/>
    <property type="match status" value="1"/>
</dbReference>
<dbReference type="Gene3D" id="3.30.70.20">
    <property type="match status" value="1"/>
</dbReference>
<dbReference type="FunFam" id="3.40.228.10:FF:000002">
    <property type="entry name" value="Formate dehydrogenase subunit alpha"/>
    <property type="match status" value="1"/>
</dbReference>
<proteinExistence type="inferred from homology"/>
<organism evidence="22 23">
    <name type="scientific">candidate division KD3-62 bacterium DG_56</name>
    <dbReference type="NCBI Taxonomy" id="1704032"/>
    <lineage>
        <taxon>Bacteria</taxon>
        <taxon>candidate division KD3-62</taxon>
    </lineage>
</organism>
<evidence type="ECO:0000256" key="15">
    <source>
        <dbReference type="ARBA" id="ARBA00023027"/>
    </source>
</evidence>
<dbReference type="InterPro" id="IPR006963">
    <property type="entry name" value="Mopterin_OxRdtase_4Fe-4S_dom"/>
</dbReference>
<dbReference type="FunFam" id="3.30.70.20:FF:000035">
    <property type="entry name" value="Iron hydrogenase 1"/>
    <property type="match status" value="1"/>
</dbReference>
<reference evidence="22 23" key="1">
    <citation type="journal article" date="2015" name="Microbiome">
        <title>Genomic resolution of linkages in carbon, nitrogen, and sulfur cycling among widespread estuary sediment bacteria.</title>
        <authorList>
            <person name="Baker B.J."/>
            <person name="Lazar C.S."/>
            <person name="Teske A.P."/>
            <person name="Dick G.J."/>
        </authorList>
    </citation>
    <scope>NUCLEOTIDE SEQUENCE [LARGE SCALE GENOMIC DNA]</scope>
    <source>
        <strain evidence="22">DG_56</strain>
    </source>
</reference>
<dbReference type="GO" id="GO:0015942">
    <property type="term" value="P:formate metabolic process"/>
    <property type="evidence" value="ECO:0007669"/>
    <property type="project" value="InterPro"/>
</dbReference>
<dbReference type="Pfam" id="PF00384">
    <property type="entry name" value="Molybdopterin"/>
    <property type="match status" value="1"/>
</dbReference>
<feature type="domain" description="4Fe-4S ferredoxin-type" evidence="19">
    <location>
        <begin position="184"/>
        <end position="213"/>
    </location>
</feature>
<feature type="domain" description="4Fe-4S ferredoxin-type" evidence="19">
    <location>
        <begin position="141"/>
        <end position="171"/>
    </location>
</feature>
<feature type="domain" description="4Fe-4S His(Cys)3-ligated-type" evidence="21">
    <location>
        <begin position="82"/>
        <end position="121"/>
    </location>
</feature>
<name>A0A0S7XNR4_9BACT</name>
<dbReference type="PATRIC" id="fig|1704032.3.peg.240"/>
<evidence type="ECO:0000256" key="2">
    <source>
        <dbReference type="ARBA" id="ARBA00001966"/>
    </source>
</evidence>
<dbReference type="InterPro" id="IPR006656">
    <property type="entry name" value="Mopterin_OxRdtase"/>
</dbReference>
<accession>A0A0S7XNR4</accession>
<dbReference type="GO" id="GO:0008137">
    <property type="term" value="F:NADH dehydrogenase (ubiquinone) activity"/>
    <property type="evidence" value="ECO:0007669"/>
    <property type="project" value="InterPro"/>
</dbReference>
<dbReference type="GO" id="GO:0003954">
    <property type="term" value="F:NADH dehydrogenase activity"/>
    <property type="evidence" value="ECO:0007669"/>
    <property type="project" value="TreeGrafter"/>
</dbReference>
<feature type="domain" description="4Fe-4S Mo/W bis-MGD-type" evidence="20">
    <location>
        <begin position="222"/>
        <end position="278"/>
    </location>
</feature>
<dbReference type="InterPro" id="IPR041924">
    <property type="entry name" value="Formate_Dh-H_N"/>
</dbReference>
<keyword evidence="15" id="KW-0520">NAD</keyword>
<dbReference type="FunFam" id="2.40.40.20:FF:000005">
    <property type="entry name" value="Periplasmic nitrate reductase"/>
    <property type="match status" value="1"/>
</dbReference>
<dbReference type="SUPFAM" id="SSF53706">
    <property type="entry name" value="Formate dehydrogenase/DMSO reductase, domains 1-3"/>
    <property type="match status" value="1"/>
</dbReference>
<dbReference type="SMART" id="SM00929">
    <property type="entry name" value="NADH-G_4Fe-4S_3"/>
    <property type="match status" value="1"/>
</dbReference>
<dbReference type="PROSITE" id="PS51379">
    <property type="entry name" value="4FE4S_FER_2"/>
    <property type="match status" value="2"/>
</dbReference>
<dbReference type="GO" id="GO:0042773">
    <property type="term" value="P:ATP synthesis coupled electron transport"/>
    <property type="evidence" value="ECO:0007669"/>
    <property type="project" value="InterPro"/>
</dbReference>
<dbReference type="CDD" id="cd02790">
    <property type="entry name" value="MopB_CT_Formate-Dh_H"/>
    <property type="match status" value="1"/>
</dbReference>
<evidence type="ECO:0000256" key="17">
    <source>
        <dbReference type="ARBA" id="ARBA00034078"/>
    </source>
</evidence>
<evidence type="ECO:0000256" key="4">
    <source>
        <dbReference type="ARBA" id="ARBA00005404"/>
    </source>
</evidence>
<feature type="domain" description="2Fe-2S ferredoxin-type" evidence="18">
    <location>
        <begin position="4"/>
        <end position="82"/>
    </location>
</feature>
<dbReference type="Pfam" id="PF10588">
    <property type="entry name" value="NADH-G_4Fe-4S_3"/>
    <property type="match status" value="1"/>
</dbReference>
<dbReference type="GO" id="GO:0043546">
    <property type="term" value="F:molybdopterin cofactor binding"/>
    <property type="evidence" value="ECO:0007669"/>
    <property type="project" value="InterPro"/>
</dbReference>
<comment type="similarity">
    <text evidence="5">In the C-terminal section; belongs to the prokaryotic molybdopterin-containing oxidoreductase family.</text>
</comment>
<evidence type="ECO:0000256" key="3">
    <source>
        <dbReference type="ARBA" id="ARBA00004370"/>
    </source>
</evidence>
<comment type="cofactor">
    <cofactor evidence="1">
        <name>Mo-bis(molybdopterin guanine dinucleotide)</name>
        <dbReference type="ChEBI" id="CHEBI:60539"/>
    </cofactor>
</comment>
<dbReference type="InterPro" id="IPR050123">
    <property type="entry name" value="Prok_molybdopt-oxidoreductase"/>
</dbReference>
<evidence type="ECO:0000259" key="21">
    <source>
        <dbReference type="PROSITE" id="PS51839"/>
    </source>
</evidence>
<keyword evidence="9" id="KW-0479">Metal-binding</keyword>
<evidence type="ECO:0000256" key="11">
    <source>
        <dbReference type="ARBA" id="ARBA00022967"/>
    </source>
</evidence>
<evidence type="ECO:0000313" key="22">
    <source>
        <dbReference type="EMBL" id="KPJ64146.1"/>
    </source>
</evidence>
<dbReference type="EMBL" id="LIZY01000040">
    <property type="protein sequence ID" value="KPJ64146.1"/>
    <property type="molecule type" value="Genomic_DNA"/>
</dbReference>
<dbReference type="SUPFAM" id="SSF54292">
    <property type="entry name" value="2Fe-2S ferredoxin-like"/>
    <property type="match status" value="1"/>
</dbReference>
<evidence type="ECO:0000256" key="12">
    <source>
        <dbReference type="ARBA" id="ARBA00023002"/>
    </source>
</evidence>
<keyword evidence="10" id="KW-0677">Repeat</keyword>
<dbReference type="PROSITE" id="PS51669">
    <property type="entry name" value="4FE4S_MOW_BIS_MGD"/>
    <property type="match status" value="1"/>
</dbReference>
<comment type="cofactor">
    <cofactor evidence="2">
        <name>[4Fe-4S] cluster</name>
        <dbReference type="ChEBI" id="CHEBI:49883"/>
    </cofactor>
</comment>
<evidence type="ECO:0000256" key="1">
    <source>
        <dbReference type="ARBA" id="ARBA00001942"/>
    </source>
</evidence>
<dbReference type="InterPro" id="IPR017896">
    <property type="entry name" value="4Fe4S_Fe-S-bd"/>
</dbReference>
<dbReference type="GO" id="GO:0016020">
    <property type="term" value="C:membrane"/>
    <property type="evidence" value="ECO:0007669"/>
    <property type="project" value="UniProtKB-SubCell"/>
</dbReference>
<keyword evidence="6" id="KW-0004">4Fe-4S</keyword>
<dbReference type="InterPro" id="IPR009010">
    <property type="entry name" value="Asp_de-COase-like_dom_sf"/>
</dbReference>
<dbReference type="Gene3D" id="3.40.228.10">
    <property type="entry name" value="Dimethylsulfoxide Reductase, domain 2"/>
    <property type="match status" value="1"/>
</dbReference>
<evidence type="ECO:0000259" key="18">
    <source>
        <dbReference type="PROSITE" id="PS51085"/>
    </source>
</evidence>
<dbReference type="Gene3D" id="2.20.25.90">
    <property type="entry name" value="ADC-like domains"/>
    <property type="match status" value="1"/>
</dbReference>
<dbReference type="GO" id="GO:0051539">
    <property type="term" value="F:4 iron, 4 sulfur cluster binding"/>
    <property type="evidence" value="ECO:0007669"/>
    <property type="project" value="UniProtKB-KW"/>
</dbReference>
<keyword evidence="7" id="KW-0500">Molybdenum</keyword>
<dbReference type="SUPFAM" id="SSF54862">
    <property type="entry name" value="4Fe-4S ferredoxins"/>
    <property type="match status" value="1"/>
</dbReference>
<keyword evidence="16" id="KW-0472">Membrane</keyword>
<comment type="caution">
    <text evidence="22">The sequence shown here is derived from an EMBL/GenBank/DDBJ whole genome shotgun (WGS) entry which is preliminary data.</text>
</comment>
<dbReference type="Gene3D" id="3.40.50.740">
    <property type="match status" value="1"/>
</dbReference>
<dbReference type="InterPro" id="IPR006657">
    <property type="entry name" value="MoPterin_dinucl-bd_dom"/>
</dbReference>
<evidence type="ECO:0000256" key="13">
    <source>
        <dbReference type="ARBA" id="ARBA00023004"/>
    </source>
</evidence>
<evidence type="ECO:0000259" key="20">
    <source>
        <dbReference type="PROSITE" id="PS51669"/>
    </source>
</evidence>
<evidence type="ECO:0000256" key="6">
    <source>
        <dbReference type="ARBA" id="ARBA00022485"/>
    </source>
</evidence>
<dbReference type="InterPro" id="IPR006478">
    <property type="entry name" value="Formate_DH_asu"/>
</dbReference>
<evidence type="ECO:0000256" key="14">
    <source>
        <dbReference type="ARBA" id="ARBA00023014"/>
    </source>
</evidence>
<dbReference type="InterPro" id="IPR019574">
    <property type="entry name" value="NADH_UbQ_OxRdtase_Gsu_4Fe4S-bd"/>
</dbReference>
<dbReference type="Gene3D" id="2.40.40.20">
    <property type="match status" value="1"/>
</dbReference>
<dbReference type="SMART" id="SM00926">
    <property type="entry name" value="Molybdop_Fe4S4"/>
    <property type="match status" value="1"/>
</dbReference>
<dbReference type="PIRSF" id="PIRSF036643">
    <property type="entry name" value="FDH_alpha"/>
    <property type="match status" value="1"/>
</dbReference>
<dbReference type="Pfam" id="PF22117">
    <property type="entry name" value="Fer4_Nqo3"/>
    <property type="match status" value="1"/>
</dbReference>
<dbReference type="PROSITE" id="PS00932">
    <property type="entry name" value="MOLYBDOPTERIN_PROK_3"/>
    <property type="match status" value="1"/>
</dbReference>
<dbReference type="GO" id="GO:0046872">
    <property type="term" value="F:metal ion binding"/>
    <property type="evidence" value="ECO:0007669"/>
    <property type="project" value="UniProtKB-KW"/>
</dbReference>
<dbReference type="InterPro" id="IPR017900">
    <property type="entry name" value="4Fe4S_Fe_S_CS"/>
</dbReference>
<evidence type="ECO:0000256" key="16">
    <source>
        <dbReference type="ARBA" id="ARBA00023136"/>
    </source>
</evidence>
<dbReference type="AlphaFoldDB" id="A0A0S7XNR4"/>
<dbReference type="SUPFAM" id="SSF50692">
    <property type="entry name" value="ADC-like"/>
    <property type="match status" value="1"/>
</dbReference>
<gene>
    <name evidence="22" type="ORF">AMK68_02240</name>
</gene>
<dbReference type="Pfam" id="PF01568">
    <property type="entry name" value="Molydop_binding"/>
    <property type="match status" value="1"/>
</dbReference>
<dbReference type="InterPro" id="IPR000283">
    <property type="entry name" value="NADH_UbQ_OxRdtase_75kDa_su_CS"/>
</dbReference>
<comment type="similarity">
    <text evidence="4">Belongs to the complex I 75 kDa subunit family.</text>
</comment>
<dbReference type="PANTHER" id="PTHR43105:SF14">
    <property type="entry name" value="FORMATE DEHYDROGENASE H"/>
    <property type="match status" value="1"/>
</dbReference>
<evidence type="ECO:0000256" key="10">
    <source>
        <dbReference type="ARBA" id="ARBA00022737"/>
    </source>
</evidence>
<dbReference type="GO" id="GO:0008863">
    <property type="term" value="F:formate dehydrogenase (NAD+) activity"/>
    <property type="evidence" value="ECO:0007669"/>
    <property type="project" value="InterPro"/>
</dbReference>
<evidence type="ECO:0000256" key="8">
    <source>
        <dbReference type="ARBA" id="ARBA00022714"/>
    </source>
</evidence>
<dbReference type="Pfam" id="PF13510">
    <property type="entry name" value="Fer2_4"/>
    <property type="match status" value="1"/>
</dbReference>
<evidence type="ECO:0000259" key="19">
    <source>
        <dbReference type="PROSITE" id="PS51379"/>
    </source>
</evidence>
<keyword evidence="12" id="KW-0560">Oxidoreductase</keyword>
<dbReference type="InterPro" id="IPR041925">
    <property type="entry name" value="CT_Formate-Dh_H"/>
</dbReference>
<dbReference type="PANTHER" id="PTHR43105">
    <property type="entry name" value="RESPIRATORY NITRATE REDUCTASE"/>
    <property type="match status" value="1"/>
</dbReference>
<dbReference type="GO" id="GO:0051537">
    <property type="term" value="F:2 iron, 2 sulfur cluster binding"/>
    <property type="evidence" value="ECO:0007669"/>
    <property type="project" value="UniProtKB-KW"/>
</dbReference>
<dbReference type="NCBIfam" id="TIGR01591">
    <property type="entry name" value="Fdh-alpha"/>
    <property type="match status" value="1"/>
</dbReference>
<dbReference type="InterPro" id="IPR036010">
    <property type="entry name" value="2Fe-2S_ferredoxin-like_sf"/>
</dbReference>
<comment type="subcellular location">
    <subcellularLocation>
        <location evidence="3">Membrane</location>
    </subcellularLocation>
</comment>
<sequence length="909" mass="98796">MPDDAIELTIDGIKVSGGIDDTVLQVAMRHGIYIPALCYHEALDNEGRCRLCLVEIKGFRDYTTACTTKVAEGMEVLTKTPDIENIRRITIELLLADHPADCSACARNLPCQLHQVAARLAVDSVRYPRLAEPLTVDQRNPFFVRDPNQCILCGRCVAVCHQVQKIGAVDFTGRGYDAQISAAFDKSLEETSCAFCGNCIQVCPTGALMERRLAEVEPEGEFDRVKTICPYCGCGCGLELYVREGQVARVMGDEDNEINRGWLCVKGRFGYEFITSPDRLKQPLLRPGPRLEPAGWDEALDQVARRLTEIKAQYGPDAIACLSSAKSTNEENYLVQKFARVVIGTNNVDHCARLCHASTVAGLAQAFGSGAMTNSIAELRGADAILVIGSNTTETHPIVALAIKAVVDDREACLIVCDPRQIELCDFAAHWLRQRPGTDVALINGLLHVIINEGLADRQFIAAHTEGFDEMAAVVEDYPPERAAEITGVPADDIRAAARAFAAAERAAIVYAMGITQHTTGTDNVLALANLAMATGNVGRESTGVNPLRGQNNVQGACDMGALPGDFPGYQKLADPATREKFAASWGVPLSDRPGLTLVEMMHAAHDGRIKAMLIMGENPALTDPNAAEVREALARLEFLCVLDLFQTETTEHADVILSAVSFAEKSGTWTNTERRVQLLHPVLPPIGDARADWQIISDLAARMGQSWSYASPSDIFDEMAALTPQYAGMSHGRLASGGLQWPCPTPDHPGTRYLHRDRFTRGLGKFHPVAFRPPAEQPDNEYPFVLTTGRSLYQFHSGTMTRRSKSIEKRKGRATVEINPADAAALGIADGDRVRLTSRRGRVDVPAEVTDRTPPGVVFMPFHYREAAANLLTNDALDPVAKIPELKVCAVRVERIGAAETAAPTPAS</sequence>
<protein>
    <submittedName>
        <fullName evidence="22">Formate dehydrogenase</fullName>
    </submittedName>
</protein>
<dbReference type="FunFam" id="3.10.20.740:FF:000004">
    <property type="entry name" value="NADH-quinone oxidoreductase"/>
    <property type="match status" value="1"/>
</dbReference>
<dbReference type="InterPro" id="IPR001041">
    <property type="entry name" value="2Fe-2S_ferredoxin-type"/>
</dbReference>
<keyword evidence="11" id="KW-1278">Translocase</keyword>
<keyword evidence="8" id="KW-0001">2Fe-2S</keyword>
<dbReference type="PROSITE" id="PS51085">
    <property type="entry name" value="2FE2S_FER_2"/>
    <property type="match status" value="1"/>
</dbReference>
<dbReference type="InterPro" id="IPR054351">
    <property type="entry name" value="NADH_UbQ_OxRdtase_ferredoxin"/>
</dbReference>